<dbReference type="EC" id="2.3.1.286" evidence="1"/>
<keyword evidence="3" id="KW-0520">NAD</keyword>
<dbReference type="GO" id="GO:0046872">
    <property type="term" value="F:metal ion binding"/>
    <property type="evidence" value="ECO:0007669"/>
    <property type="project" value="UniProtKB-KW"/>
</dbReference>
<name>A0A081B7Q6_9HYPH</name>
<dbReference type="GO" id="GO:0017136">
    <property type="term" value="F:histone deacetylase activity, NAD-dependent"/>
    <property type="evidence" value="ECO:0007669"/>
    <property type="project" value="TreeGrafter"/>
</dbReference>
<accession>A0A081B7Q6</accession>
<feature type="binding site" evidence="4">
    <location>
        <position position="126"/>
    </location>
    <ligand>
        <name>Zn(2+)</name>
        <dbReference type="ChEBI" id="CHEBI:29105"/>
    </ligand>
</feature>
<dbReference type="RefSeq" id="WP_045442724.1">
    <property type="nucleotide sequence ID" value="NZ_BBIO01000002.1"/>
</dbReference>
<dbReference type="InterPro" id="IPR003000">
    <property type="entry name" value="Sirtuin"/>
</dbReference>
<dbReference type="Gene3D" id="3.40.50.1220">
    <property type="entry name" value="TPP-binding domain"/>
    <property type="match status" value="1"/>
</dbReference>
<evidence type="ECO:0000256" key="3">
    <source>
        <dbReference type="ARBA" id="ARBA00023027"/>
    </source>
</evidence>
<feature type="binding site" evidence="4">
    <location>
        <position position="129"/>
    </location>
    <ligand>
        <name>Zn(2+)</name>
        <dbReference type="ChEBI" id="CHEBI:29105"/>
    </ligand>
</feature>
<dbReference type="eggNOG" id="COG0846">
    <property type="taxonomic scope" value="Bacteria"/>
</dbReference>
<dbReference type="InterPro" id="IPR026590">
    <property type="entry name" value="Ssirtuin_cat_dom"/>
</dbReference>
<dbReference type="Proteomes" id="UP000028702">
    <property type="component" value="Unassembled WGS sequence"/>
</dbReference>
<comment type="caution">
    <text evidence="6">The sequence shown here is derived from an EMBL/GenBank/DDBJ whole genome shotgun (WGS) entry which is preliminary data.</text>
</comment>
<sequence>MSQELKRAIEESYRVVVFTGAGISTESGIPDFRSPTGLWKKYAPIDFQEFMASADMRAEAWRRKFEMDKTMAKAAPNKGHMAIAKWVGEGKVSHVITQNVDGLHHVSGVPEDKIIELHGNATYATCLGCGLRHELEEVRALFEASGAAPDCRDCGGIVKSATISFGQAMPEKEMERAHEATLGCDLFLAIGSSLQVFPAAGFPILAKRNGARLIIINREETDMDEIADLVLHEEIGPVLRAVAMLN</sequence>
<keyword evidence="2" id="KW-0808">Transferase</keyword>
<dbReference type="SUPFAM" id="SSF52467">
    <property type="entry name" value="DHS-like NAD/FAD-binding domain"/>
    <property type="match status" value="1"/>
</dbReference>
<proteinExistence type="predicted"/>
<feature type="active site" description="Proton acceptor" evidence="4">
    <location>
        <position position="118"/>
    </location>
</feature>
<dbReference type="PANTHER" id="PTHR11085">
    <property type="entry name" value="NAD-DEPENDENT PROTEIN DEACYLASE SIRTUIN-5, MITOCHONDRIAL-RELATED"/>
    <property type="match status" value="1"/>
</dbReference>
<feature type="binding site" evidence="4">
    <location>
        <position position="151"/>
    </location>
    <ligand>
        <name>Zn(2+)</name>
        <dbReference type="ChEBI" id="CHEBI:29105"/>
    </ligand>
</feature>
<evidence type="ECO:0000256" key="2">
    <source>
        <dbReference type="ARBA" id="ARBA00022679"/>
    </source>
</evidence>
<evidence type="ECO:0000259" key="5">
    <source>
        <dbReference type="PROSITE" id="PS50305"/>
    </source>
</evidence>
<organism evidence="6 7">
    <name type="scientific">Tepidicaulis marinus</name>
    <dbReference type="NCBI Taxonomy" id="1333998"/>
    <lineage>
        <taxon>Bacteria</taxon>
        <taxon>Pseudomonadati</taxon>
        <taxon>Pseudomonadota</taxon>
        <taxon>Alphaproteobacteria</taxon>
        <taxon>Hyphomicrobiales</taxon>
        <taxon>Parvibaculaceae</taxon>
        <taxon>Tepidicaulis</taxon>
    </lineage>
</organism>
<evidence type="ECO:0000256" key="4">
    <source>
        <dbReference type="PROSITE-ProRule" id="PRU00236"/>
    </source>
</evidence>
<dbReference type="CDD" id="cd01407">
    <property type="entry name" value="SIR2-fam"/>
    <property type="match status" value="1"/>
</dbReference>
<evidence type="ECO:0000313" key="7">
    <source>
        <dbReference type="Proteomes" id="UP000028702"/>
    </source>
</evidence>
<evidence type="ECO:0000256" key="1">
    <source>
        <dbReference type="ARBA" id="ARBA00012928"/>
    </source>
</evidence>
<reference evidence="6 7" key="1">
    <citation type="submission" date="2014-07" db="EMBL/GenBank/DDBJ databases">
        <title>Tepidicaulis marinum gen. nov., sp. nov., a novel marine bacterium denitrifying nitrate to nitrous oxide strictly under microaerobic conditions.</title>
        <authorList>
            <person name="Takeuchi M."/>
            <person name="Yamagishi T."/>
            <person name="Kamagata Y."/>
            <person name="Oshima K."/>
            <person name="Hattori M."/>
            <person name="Katayama T."/>
            <person name="Hanada S."/>
            <person name="Tamaki H."/>
            <person name="Marumo K."/>
            <person name="Maeda H."/>
            <person name="Nedachi M."/>
            <person name="Iwasaki W."/>
            <person name="Suwa Y."/>
            <person name="Sakata S."/>
        </authorList>
    </citation>
    <scope>NUCLEOTIDE SEQUENCE [LARGE SCALE GENOMIC DNA]</scope>
    <source>
        <strain evidence="6 7">MA2</strain>
    </source>
</reference>
<dbReference type="STRING" id="1333998.M2A_0573"/>
<dbReference type="Pfam" id="PF02146">
    <property type="entry name" value="SIR2"/>
    <property type="match status" value="1"/>
</dbReference>
<dbReference type="Gene3D" id="2.20.28.200">
    <property type="match status" value="1"/>
</dbReference>
<keyword evidence="4" id="KW-0862">Zinc</keyword>
<dbReference type="InterPro" id="IPR050134">
    <property type="entry name" value="NAD-dep_sirtuin_deacylases"/>
</dbReference>
<dbReference type="EMBL" id="BBIO01000002">
    <property type="protein sequence ID" value="GAK44074.1"/>
    <property type="molecule type" value="Genomic_DNA"/>
</dbReference>
<dbReference type="AlphaFoldDB" id="A0A081B7Q6"/>
<dbReference type="InterPro" id="IPR029035">
    <property type="entry name" value="DHS-like_NAD/FAD-binding_dom"/>
</dbReference>
<gene>
    <name evidence="6" type="ORF">M2A_0573</name>
</gene>
<protein>
    <recommendedName>
        <fullName evidence="1">protein acetyllysine N-acetyltransferase</fullName>
        <ecNumber evidence="1">2.3.1.286</ecNumber>
    </recommendedName>
</protein>
<dbReference type="PROSITE" id="PS50305">
    <property type="entry name" value="SIRTUIN"/>
    <property type="match status" value="1"/>
</dbReference>
<evidence type="ECO:0000313" key="6">
    <source>
        <dbReference type="EMBL" id="GAK44074.1"/>
    </source>
</evidence>
<keyword evidence="4" id="KW-0479">Metal-binding</keyword>
<dbReference type="PANTHER" id="PTHR11085:SF4">
    <property type="entry name" value="NAD-DEPENDENT PROTEIN DEACYLASE"/>
    <property type="match status" value="1"/>
</dbReference>
<dbReference type="GO" id="GO:0070403">
    <property type="term" value="F:NAD+ binding"/>
    <property type="evidence" value="ECO:0007669"/>
    <property type="project" value="InterPro"/>
</dbReference>
<feature type="domain" description="Deacetylase sirtuin-type" evidence="5">
    <location>
        <begin position="1"/>
        <end position="246"/>
    </location>
</feature>
<feature type="binding site" evidence="4">
    <location>
        <position position="154"/>
    </location>
    <ligand>
        <name>Zn(2+)</name>
        <dbReference type="ChEBI" id="CHEBI:29105"/>
    </ligand>
</feature>
<keyword evidence="7" id="KW-1185">Reference proteome</keyword>